<dbReference type="SMART" id="SM00487">
    <property type="entry name" value="DEXDc"/>
    <property type="match status" value="1"/>
</dbReference>
<feature type="region of interest" description="Disordered" evidence="11">
    <location>
        <begin position="694"/>
        <end position="786"/>
    </location>
</feature>
<dbReference type="Pfam" id="PF00270">
    <property type="entry name" value="DEAD"/>
    <property type="match status" value="1"/>
</dbReference>
<name>D8QU41_SELML</name>
<dbReference type="AlphaFoldDB" id="D8QU41"/>
<dbReference type="GO" id="GO:0005524">
    <property type="term" value="F:ATP binding"/>
    <property type="evidence" value="ECO:0007669"/>
    <property type="project" value="UniProtKB-KW"/>
</dbReference>
<comment type="similarity">
    <text evidence="1">Belongs to the DEAD box helicase family. DDX54/DBP10 subfamily.</text>
</comment>
<evidence type="ECO:0000313" key="16">
    <source>
        <dbReference type="Proteomes" id="UP000001514"/>
    </source>
</evidence>
<dbReference type="Pfam" id="PF00271">
    <property type="entry name" value="Helicase_C"/>
    <property type="match status" value="1"/>
</dbReference>
<dbReference type="CDD" id="cd18787">
    <property type="entry name" value="SF2_C_DEAD"/>
    <property type="match status" value="1"/>
</dbReference>
<dbReference type="InterPro" id="IPR033517">
    <property type="entry name" value="DDX54/DBP10_DEAD-box_helicase"/>
</dbReference>
<evidence type="ECO:0000256" key="8">
    <source>
        <dbReference type="ARBA" id="ARBA00047984"/>
    </source>
</evidence>
<evidence type="ECO:0000256" key="6">
    <source>
        <dbReference type="ARBA" id="ARBA00022840"/>
    </source>
</evidence>
<dbReference type="InParanoid" id="D8QU41"/>
<evidence type="ECO:0000259" key="14">
    <source>
        <dbReference type="PROSITE" id="PS51195"/>
    </source>
</evidence>
<evidence type="ECO:0000256" key="5">
    <source>
        <dbReference type="ARBA" id="ARBA00022806"/>
    </source>
</evidence>
<feature type="domain" description="Helicase ATP-binding" evidence="12">
    <location>
        <begin position="55"/>
        <end position="228"/>
    </location>
</feature>
<comment type="catalytic activity">
    <reaction evidence="8">
        <text>ATP + H2O = ADP + phosphate + H(+)</text>
        <dbReference type="Rhea" id="RHEA:13065"/>
        <dbReference type="ChEBI" id="CHEBI:15377"/>
        <dbReference type="ChEBI" id="CHEBI:15378"/>
        <dbReference type="ChEBI" id="CHEBI:30616"/>
        <dbReference type="ChEBI" id="CHEBI:43474"/>
        <dbReference type="ChEBI" id="CHEBI:456216"/>
        <dbReference type="EC" id="3.6.4.13"/>
    </reaction>
</comment>
<feature type="domain" description="Helicase C-terminal" evidence="13">
    <location>
        <begin position="259"/>
        <end position="401"/>
    </location>
</feature>
<dbReference type="PROSITE" id="PS51194">
    <property type="entry name" value="HELICASE_CTER"/>
    <property type="match status" value="1"/>
</dbReference>
<evidence type="ECO:0000256" key="3">
    <source>
        <dbReference type="ARBA" id="ARBA00022741"/>
    </source>
</evidence>
<dbReference type="InterPro" id="IPR000629">
    <property type="entry name" value="RNA-helicase_DEAD-box_CS"/>
</dbReference>
<dbReference type="Gramene" id="EFJ36234">
    <property type="protein sequence ID" value="EFJ36234"/>
    <property type="gene ID" value="SELMODRAFT_165331"/>
</dbReference>
<evidence type="ECO:0000256" key="10">
    <source>
        <dbReference type="RuleBase" id="RU000492"/>
    </source>
</evidence>
<dbReference type="InterPro" id="IPR014001">
    <property type="entry name" value="Helicase_ATP-bd"/>
</dbReference>
<dbReference type="SUPFAM" id="SSF52540">
    <property type="entry name" value="P-loop containing nucleoside triphosphate hydrolases"/>
    <property type="match status" value="1"/>
</dbReference>
<keyword evidence="5 10" id="KW-0347">Helicase</keyword>
<dbReference type="GO" id="GO:0003723">
    <property type="term" value="F:RNA binding"/>
    <property type="evidence" value="ECO:0007669"/>
    <property type="project" value="UniProtKB-KW"/>
</dbReference>
<dbReference type="KEGG" id="smo:SELMODRAFT_165331"/>
<feature type="region of interest" description="Disordered" evidence="11">
    <location>
        <begin position="1"/>
        <end position="22"/>
    </location>
</feature>
<feature type="domain" description="DEAD-box RNA helicase Q" evidence="14">
    <location>
        <begin position="24"/>
        <end position="52"/>
    </location>
</feature>
<dbReference type="InterPro" id="IPR050079">
    <property type="entry name" value="DEAD_box_RNA_helicase"/>
</dbReference>
<dbReference type="InterPro" id="IPR014014">
    <property type="entry name" value="RNA_helicase_DEAD_Q_motif"/>
</dbReference>
<dbReference type="InterPro" id="IPR027417">
    <property type="entry name" value="P-loop_NTPase"/>
</dbReference>
<dbReference type="InterPro" id="IPR011545">
    <property type="entry name" value="DEAD/DEAH_box_helicase_dom"/>
</dbReference>
<dbReference type="STRING" id="88036.D8QU41"/>
<keyword evidence="7" id="KW-0694">RNA-binding</keyword>
<dbReference type="InterPro" id="IPR012541">
    <property type="entry name" value="DBP10_C"/>
</dbReference>
<dbReference type="FunCoup" id="D8QU41">
    <property type="interactions" value="4237"/>
</dbReference>
<dbReference type="PROSITE" id="PS51192">
    <property type="entry name" value="HELICASE_ATP_BIND_1"/>
    <property type="match status" value="1"/>
</dbReference>
<dbReference type="GO" id="GO:0005730">
    <property type="term" value="C:nucleolus"/>
    <property type="evidence" value="ECO:0007669"/>
    <property type="project" value="UniProtKB-SubCell"/>
</dbReference>
<keyword evidence="3 10" id="KW-0547">Nucleotide-binding</keyword>
<keyword evidence="6 10" id="KW-0067">ATP-binding</keyword>
<dbReference type="PANTHER" id="PTHR47959:SF8">
    <property type="entry name" value="RNA HELICASE"/>
    <property type="match status" value="1"/>
</dbReference>
<dbReference type="GO" id="GO:0016887">
    <property type="term" value="F:ATP hydrolysis activity"/>
    <property type="evidence" value="ECO:0007669"/>
    <property type="project" value="RHEA"/>
</dbReference>
<dbReference type="InterPro" id="IPR001650">
    <property type="entry name" value="Helicase_C-like"/>
</dbReference>
<evidence type="ECO:0000256" key="1">
    <source>
        <dbReference type="ARBA" id="ARBA00010379"/>
    </source>
</evidence>
<keyword evidence="16" id="KW-1185">Reference proteome</keyword>
<dbReference type="GO" id="GO:0005829">
    <property type="term" value="C:cytosol"/>
    <property type="evidence" value="ECO:0000318"/>
    <property type="project" value="GO_Central"/>
</dbReference>
<evidence type="ECO:0000256" key="9">
    <source>
        <dbReference type="PROSITE-ProRule" id="PRU00552"/>
    </source>
</evidence>
<dbReference type="PROSITE" id="PS00039">
    <property type="entry name" value="DEAD_ATP_HELICASE"/>
    <property type="match status" value="1"/>
</dbReference>
<dbReference type="Pfam" id="PF08147">
    <property type="entry name" value="DBP10CT"/>
    <property type="match status" value="1"/>
</dbReference>
<dbReference type="PROSITE" id="PS51195">
    <property type="entry name" value="Q_MOTIF"/>
    <property type="match status" value="1"/>
</dbReference>
<feature type="short sequence motif" description="Q motif" evidence="9">
    <location>
        <begin position="24"/>
        <end position="52"/>
    </location>
</feature>
<protein>
    <recommendedName>
        <fullName evidence="2">RNA helicase</fullName>
        <ecNumber evidence="2">3.6.4.13</ecNumber>
    </recommendedName>
</protein>
<evidence type="ECO:0000256" key="11">
    <source>
        <dbReference type="SAM" id="MobiDB-lite"/>
    </source>
</evidence>
<evidence type="ECO:0000256" key="2">
    <source>
        <dbReference type="ARBA" id="ARBA00012552"/>
    </source>
</evidence>
<feature type="compositionally biased region" description="Basic residues" evidence="11">
    <location>
        <begin position="9"/>
        <end position="22"/>
    </location>
</feature>
<dbReference type="Proteomes" id="UP000001514">
    <property type="component" value="Unassembled WGS sequence"/>
</dbReference>
<feature type="compositionally biased region" description="Basic and acidic residues" evidence="11">
    <location>
        <begin position="736"/>
        <end position="755"/>
    </location>
</feature>
<reference evidence="15 16" key="1">
    <citation type="journal article" date="2011" name="Science">
        <title>The Selaginella genome identifies genetic changes associated with the evolution of vascular plants.</title>
        <authorList>
            <person name="Banks J.A."/>
            <person name="Nishiyama T."/>
            <person name="Hasebe M."/>
            <person name="Bowman J.L."/>
            <person name="Gribskov M."/>
            <person name="dePamphilis C."/>
            <person name="Albert V.A."/>
            <person name="Aono N."/>
            <person name="Aoyama T."/>
            <person name="Ambrose B.A."/>
            <person name="Ashton N.W."/>
            <person name="Axtell M.J."/>
            <person name="Barker E."/>
            <person name="Barker M.S."/>
            <person name="Bennetzen J.L."/>
            <person name="Bonawitz N.D."/>
            <person name="Chapple C."/>
            <person name="Cheng C."/>
            <person name="Correa L.G."/>
            <person name="Dacre M."/>
            <person name="DeBarry J."/>
            <person name="Dreyer I."/>
            <person name="Elias M."/>
            <person name="Engstrom E.M."/>
            <person name="Estelle M."/>
            <person name="Feng L."/>
            <person name="Finet C."/>
            <person name="Floyd S.K."/>
            <person name="Frommer W.B."/>
            <person name="Fujita T."/>
            <person name="Gramzow L."/>
            <person name="Gutensohn M."/>
            <person name="Harholt J."/>
            <person name="Hattori M."/>
            <person name="Heyl A."/>
            <person name="Hirai T."/>
            <person name="Hiwatashi Y."/>
            <person name="Ishikawa M."/>
            <person name="Iwata M."/>
            <person name="Karol K.G."/>
            <person name="Koehler B."/>
            <person name="Kolukisaoglu U."/>
            <person name="Kubo M."/>
            <person name="Kurata T."/>
            <person name="Lalonde S."/>
            <person name="Li K."/>
            <person name="Li Y."/>
            <person name="Litt A."/>
            <person name="Lyons E."/>
            <person name="Manning G."/>
            <person name="Maruyama T."/>
            <person name="Michael T.P."/>
            <person name="Mikami K."/>
            <person name="Miyazaki S."/>
            <person name="Morinaga S."/>
            <person name="Murata T."/>
            <person name="Mueller-Roeber B."/>
            <person name="Nelson D.R."/>
            <person name="Obara M."/>
            <person name="Oguri Y."/>
            <person name="Olmstead R.G."/>
            <person name="Onodera N."/>
            <person name="Petersen B.L."/>
            <person name="Pils B."/>
            <person name="Prigge M."/>
            <person name="Rensing S.A."/>
            <person name="Riano-Pachon D.M."/>
            <person name="Roberts A.W."/>
            <person name="Sato Y."/>
            <person name="Scheller H.V."/>
            <person name="Schulz B."/>
            <person name="Schulz C."/>
            <person name="Shakirov E.V."/>
            <person name="Shibagaki N."/>
            <person name="Shinohara N."/>
            <person name="Shippen D.E."/>
            <person name="Soerensen I."/>
            <person name="Sotooka R."/>
            <person name="Sugimoto N."/>
            <person name="Sugita M."/>
            <person name="Sumikawa N."/>
            <person name="Tanurdzic M."/>
            <person name="Theissen G."/>
            <person name="Ulvskov P."/>
            <person name="Wakazuki S."/>
            <person name="Weng J.K."/>
            <person name="Willats W.W."/>
            <person name="Wipf D."/>
            <person name="Wolf P.G."/>
            <person name="Yang L."/>
            <person name="Zimmer A.D."/>
            <person name="Zhu Q."/>
            <person name="Mitros T."/>
            <person name="Hellsten U."/>
            <person name="Loque D."/>
            <person name="Otillar R."/>
            <person name="Salamov A."/>
            <person name="Schmutz J."/>
            <person name="Shapiro H."/>
            <person name="Lindquist E."/>
            <person name="Lucas S."/>
            <person name="Rokhsar D."/>
            <person name="Grigoriev I.V."/>
        </authorList>
    </citation>
    <scope>NUCLEOTIDE SEQUENCE [LARGE SCALE GENOMIC DNA]</scope>
</reference>
<accession>D8QU41</accession>
<dbReference type="HOGENOM" id="CLU_003041_5_2_1"/>
<dbReference type="GO" id="GO:0003724">
    <property type="term" value="F:RNA helicase activity"/>
    <property type="evidence" value="ECO:0000318"/>
    <property type="project" value="GO_Central"/>
</dbReference>
<evidence type="ECO:0000256" key="7">
    <source>
        <dbReference type="ARBA" id="ARBA00022884"/>
    </source>
</evidence>
<dbReference type="SMART" id="SM00490">
    <property type="entry name" value="HELICc"/>
    <property type="match status" value="1"/>
</dbReference>
<gene>
    <name evidence="15" type="ORF">SELMODRAFT_165331</name>
</gene>
<dbReference type="PANTHER" id="PTHR47959">
    <property type="entry name" value="ATP-DEPENDENT RNA HELICASE RHLE-RELATED"/>
    <property type="match status" value="1"/>
</dbReference>
<dbReference type="CDD" id="cd17959">
    <property type="entry name" value="DEADc_DDX54"/>
    <property type="match status" value="1"/>
</dbReference>
<evidence type="ECO:0000313" key="15">
    <source>
        <dbReference type="EMBL" id="EFJ36234.1"/>
    </source>
</evidence>
<evidence type="ECO:0000259" key="13">
    <source>
        <dbReference type="PROSITE" id="PS51194"/>
    </source>
</evidence>
<dbReference type="EC" id="3.6.4.13" evidence="2"/>
<evidence type="ECO:0000256" key="4">
    <source>
        <dbReference type="ARBA" id="ARBA00022801"/>
    </source>
</evidence>
<proteinExistence type="inferred from homology"/>
<dbReference type="eggNOG" id="KOG0337">
    <property type="taxonomic scope" value="Eukaryota"/>
</dbReference>
<sequence length="786" mass="87737">MNVDTRSASRIKHDKKLKKKAKSGGFESLGLSPPIYQAIRKKGYSVPTPIQRKTLPLILAGNDVVAMARTGSGKTAAFLIPMLEKLRAHSPKPGARALILSPTRELALQTFKFCKELGRNTDLRITVLVGGDSMETQFEQLSKNPDILIATPGRLMHHLSEVEGMSLKSVEYVVFDEADRLFEMGFAEQLRQILTQLHELRQTLLFSATLPRLLADFAKAGLKDPLTVRLDTETKISPDLKLAFFTMRKEEKLACLVHLLREVVSAEQQTVVFVSTKHHVEFLFEVLKSEGIDLAVVYGAMDQTARKINVAKFRARKTMILLVTDVAARGIDIPLLDNVVNFDFPAKPKLFVHRVGRAARAGRTGTAYSFLTSDELPYLLDLHLFLSKPVRPAPTEEDIVSSPGLLSETEEAVSRGDTVYGRFPQLVLDTTMERVRESIDQSTDILALQKACSNAYRLYSKTRPTPSPESCKRVKTLAKEGLHPLFRKKAGTADAAAAFAERLKNFKPKQTVLEAEGEAAKAKKRKTPLADSVDVMKRKREVHDRFVKPRENAQNSLRESVQQLSTNEVSILSQNICGDGLKIISNNFRDEEFYINSIPSNRHSELGLAVDASDGFGKNRLDTEVLDLVPEDDSGVQKQKATYHWDKRSKKYIKLNRGEKITASGKIKTESGAKVNAGNRNLYKKWSERSHMKVSKFSNENDDDEKTDGRKRKGGFDRNNGSGRNKRMKQIPNAGARRELKGVEEVRKKRQESKNKSTKKGGFANNRGKGKGGSVGRAKGKGSKRR</sequence>
<dbReference type="OMA" id="MAMGYKV"/>
<organism evidence="16">
    <name type="scientific">Selaginella moellendorffii</name>
    <name type="common">Spikemoss</name>
    <dbReference type="NCBI Taxonomy" id="88036"/>
    <lineage>
        <taxon>Eukaryota</taxon>
        <taxon>Viridiplantae</taxon>
        <taxon>Streptophyta</taxon>
        <taxon>Embryophyta</taxon>
        <taxon>Tracheophyta</taxon>
        <taxon>Lycopodiopsida</taxon>
        <taxon>Selaginellales</taxon>
        <taxon>Selaginellaceae</taxon>
        <taxon>Selaginella</taxon>
    </lineage>
</organism>
<evidence type="ECO:0000259" key="12">
    <source>
        <dbReference type="PROSITE" id="PS51192"/>
    </source>
</evidence>
<keyword evidence="4 10" id="KW-0378">Hydrolase</keyword>
<dbReference type="EMBL" id="GL377567">
    <property type="protein sequence ID" value="EFJ36234.1"/>
    <property type="molecule type" value="Genomic_DNA"/>
</dbReference>
<dbReference type="SMART" id="SM01123">
    <property type="entry name" value="DBP10CT"/>
    <property type="match status" value="1"/>
</dbReference>
<dbReference type="Gene3D" id="3.40.50.300">
    <property type="entry name" value="P-loop containing nucleotide triphosphate hydrolases"/>
    <property type="match status" value="2"/>
</dbReference>